<dbReference type="PANTHER" id="PTHR43221">
    <property type="entry name" value="PROTEASE HTPX"/>
    <property type="match status" value="1"/>
</dbReference>
<evidence type="ECO:0000256" key="10">
    <source>
        <dbReference type="ARBA" id="ARBA00022989"/>
    </source>
</evidence>
<evidence type="ECO:0000256" key="5">
    <source>
        <dbReference type="ARBA" id="ARBA00022670"/>
    </source>
</evidence>
<evidence type="ECO:0000256" key="11">
    <source>
        <dbReference type="ARBA" id="ARBA00023049"/>
    </source>
</evidence>
<evidence type="ECO:0000256" key="4">
    <source>
        <dbReference type="ARBA" id="ARBA00022475"/>
    </source>
</evidence>
<comment type="similarity">
    <text evidence="3">Belongs to the peptidase M48B family.</text>
</comment>
<evidence type="ECO:0000256" key="2">
    <source>
        <dbReference type="ARBA" id="ARBA00004651"/>
    </source>
</evidence>
<reference evidence="15" key="1">
    <citation type="journal article" date="2015" name="Nature">
        <title>Complex archaea that bridge the gap between prokaryotes and eukaryotes.</title>
        <authorList>
            <person name="Spang A."/>
            <person name="Saw J.H."/>
            <person name="Jorgensen S.L."/>
            <person name="Zaremba-Niedzwiedzka K."/>
            <person name="Martijn J."/>
            <person name="Lind A.E."/>
            <person name="van Eijk R."/>
            <person name="Schleper C."/>
            <person name="Guy L."/>
            <person name="Ettema T.J."/>
        </authorList>
    </citation>
    <scope>NUCLEOTIDE SEQUENCE</scope>
</reference>
<keyword evidence="6 13" id="KW-0812">Transmembrane</keyword>
<dbReference type="GO" id="GO:0004222">
    <property type="term" value="F:metalloendopeptidase activity"/>
    <property type="evidence" value="ECO:0007669"/>
    <property type="project" value="InterPro"/>
</dbReference>
<evidence type="ECO:0000256" key="9">
    <source>
        <dbReference type="ARBA" id="ARBA00022833"/>
    </source>
</evidence>
<dbReference type="EMBL" id="LAZR01000217">
    <property type="protein sequence ID" value="KKN81305.1"/>
    <property type="molecule type" value="Genomic_DNA"/>
</dbReference>
<dbReference type="GO" id="GO:0006508">
    <property type="term" value="P:proteolysis"/>
    <property type="evidence" value="ECO:0007669"/>
    <property type="project" value="UniProtKB-KW"/>
</dbReference>
<feature type="transmembrane region" description="Helical" evidence="13">
    <location>
        <begin position="45"/>
        <end position="67"/>
    </location>
</feature>
<evidence type="ECO:0000256" key="8">
    <source>
        <dbReference type="ARBA" id="ARBA00022801"/>
    </source>
</evidence>
<comment type="cofactor">
    <cofactor evidence="1">
        <name>Zn(2+)</name>
        <dbReference type="ChEBI" id="CHEBI:29105"/>
    </cofactor>
</comment>
<protein>
    <recommendedName>
        <fullName evidence="14">Peptidase M48 domain-containing protein</fullName>
    </recommendedName>
</protein>
<keyword evidence="11" id="KW-0482">Metalloprotease</keyword>
<evidence type="ECO:0000256" key="6">
    <source>
        <dbReference type="ARBA" id="ARBA00022692"/>
    </source>
</evidence>
<evidence type="ECO:0000256" key="1">
    <source>
        <dbReference type="ARBA" id="ARBA00001947"/>
    </source>
</evidence>
<keyword evidence="12 13" id="KW-0472">Membrane</keyword>
<dbReference type="CDD" id="cd07340">
    <property type="entry name" value="M48B_Htpx_like"/>
    <property type="match status" value="1"/>
</dbReference>
<dbReference type="Gene3D" id="3.30.2010.10">
    <property type="entry name" value="Metalloproteases ('zincins'), catalytic domain"/>
    <property type="match status" value="1"/>
</dbReference>
<dbReference type="GO" id="GO:0005886">
    <property type="term" value="C:plasma membrane"/>
    <property type="evidence" value="ECO:0007669"/>
    <property type="project" value="UniProtKB-SubCell"/>
</dbReference>
<feature type="domain" description="Peptidase M48" evidence="14">
    <location>
        <begin position="86"/>
        <end position="305"/>
    </location>
</feature>
<keyword evidence="4" id="KW-1003">Cell membrane</keyword>
<comment type="subcellular location">
    <subcellularLocation>
        <location evidence="2">Cell membrane</location>
        <topology evidence="2">Multi-pass membrane protein</topology>
    </subcellularLocation>
</comment>
<dbReference type="HAMAP" id="MF_00188">
    <property type="entry name" value="Pept_M48_protease_HtpX"/>
    <property type="match status" value="1"/>
</dbReference>
<dbReference type="InterPro" id="IPR022919">
    <property type="entry name" value="Pept_M48_protease_HtpX"/>
</dbReference>
<accession>A0A0F9TJD5</accession>
<dbReference type="PANTHER" id="PTHR43221:SF1">
    <property type="entry name" value="PROTEASE HTPX"/>
    <property type="match status" value="1"/>
</dbReference>
<organism evidence="15">
    <name type="scientific">marine sediment metagenome</name>
    <dbReference type="NCBI Taxonomy" id="412755"/>
    <lineage>
        <taxon>unclassified sequences</taxon>
        <taxon>metagenomes</taxon>
        <taxon>ecological metagenomes</taxon>
    </lineage>
</organism>
<evidence type="ECO:0000256" key="7">
    <source>
        <dbReference type="ARBA" id="ARBA00022723"/>
    </source>
</evidence>
<evidence type="ECO:0000259" key="14">
    <source>
        <dbReference type="Pfam" id="PF01435"/>
    </source>
</evidence>
<feature type="transmembrane region" description="Helical" evidence="13">
    <location>
        <begin position="17"/>
        <end position="39"/>
    </location>
</feature>
<gene>
    <name evidence="15" type="ORF">LCGC14_0321420</name>
</gene>
<name>A0A0F9TJD5_9ZZZZ</name>
<proteinExistence type="inferred from homology"/>
<dbReference type="InterPro" id="IPR050083">
    <property type="entry name" value="HtpX_protease"/>
</dbReference>
<sequence length="308" mass="33522">MAAQTFRTLIARNKRNSLLLIAVFMVFFAVVGLLIGNVWGGDWEFGVVVAVGAASVAFLLALLSYYGGSSAILGISRARRIARPDDPQLHNVVEELCIAGGLPLPKIYVIDDTALNAFATGRDPKHASIAITAGLRQKLSRDELQGVIAHELSHVRHFDIRYAMLMAVMVGVLVMLCDVFMRSMIWGGGRSRRRRSNSRGGGGLLVVIALVLSIVAPILARIIQMALSRQREYLADVGSVELTRNPAGLASALAKLESDTEVLEVANRATAPLYIVYPIKKFEARAKSVFSTHPPIQDRIARLRQLGI</sequence>
<evidence type="ECO:0000256" key="3">
    <source>
        <dbReference type="ARBA" id="ARBA00009779"/>
    </source>
</evidence>
<evidence type="ECO:0000256" key="13">
    <source>
        <dbReference type="SAM" id="Phobius"/>
    </source>
</evidence>
<keyword evidence="7" id="KW-0479">Metal-binding</keyword>
<comment type="caution">
    <text evidence="15">The sequence shown here is derived from an EMBL/GenBank/DDBJ whole genome shotgun (WGS) entry which is preliminary data.</text>
</comment>
<dbReference type="AlphaFoldDB" id="A0A0F9TJD5"/>
<dbReference type="InterPro" id="IPR001915">
    <property type="entry name" value="Peptidase_M48"/>
</dbReference>
<keyword evidence="9" id="KW-0862">Zinc</keyword>
<dbReference type="GO" id="GO:0046872">
    <property type="term" value="F:metal ion binding"/>
    <property type="evidence" value="ECO:0007669"/>
    <property type="project" value="UniProtKB-KW"/>
</dbReference>
<keyword evidence="10 13" id="KW-1133">Transmembrane helix</keyword>
<evidence type="ECO:0000256" key="12">
    <source>
        <dbReference type="ARBA" id="ARBA00023136"/>
    </source>
</evidence>
<feature type="transmembrane region" description="Helical" evidence="13">
    <location>
        <begin position="162"/>
        <end position="181"/>
    </location>
</feature>
<evidence type="ECO:0000313" key="15">
    <source>
        <dbReference type="EMBL" id="KKN81305.1"/>
    </source>
</evidence>
<dbReference type="Pfam" id="PF01435">
    <property type="entry name" value="Peptidase_M48"/>
    <property type="match status" value="1"/>
</dbReference>
<feature type="transmembrane region" description="Helical" evidence="13">
    <location>
        <begin position="201"/>
        <end position="223"/>
    </location>
</feature>
<keyword evidence="8" id="KW-0378">Hydrolase</keyword>
<keyword evidence="5" id="KW-0645">Protease</keyword>